<keyword evidence="2" id="KW-0805">Transcription regulation</keyword>
<proteinExistence type="predicted"/>
<feature type="non-terminal residue" evidence="7">
    <location>
        <position position="1"/>
    </location>
</feature>
<evidence type="ECO:0000259" key="6">
    <source>
        <dbReference type="PROSITE" id="PS50048"/>
    </source>
</evidence>
<keyword evidence="1" id="KW-0479">Metal-binding</keyword>
<dbReference type="Pfam" id="PF00172">
    <property type="entry name" value="Zn_clus"/>
    <property type="match status" value="1"/>
</dbReference>
<dbReference type="Proteomes" id="UP000800093">
    <property type="component" value="Unassembled WGS sequence"/>
</dbReference>
<dbReference type="GO" id="GO:0000435">
    <property type="term" value="P:positive regulation of transcription from RNA polymerase II promoter by galactose"/>
    <property type="evidence" value="ECO:0007669"/>
    <property type="project" value="TreeGrafter"/>
</dbReference>
<accession>A0A9P4N7Z2</accession>
<dbReference type="AlphaFoldDB" id="A0A9P4N7Z2"/>
<dbReference type="GO" id="GO:0005634">
    <property type="term" value="C:nucleus"/>
    <property type="evidence" value="ECO:0007669"/>
    <property type="project" value="TreeGrafter"/>
</dbReference>
<dbReference type="InterPro" id="IPR051127">
    <property type="entry name" value="Fungal_SecMet_Regulators"/>
</dbReference>
<dbReference type="Gene3D" id="4.10.240.10">
    <property type="entry name" value="Zn(2)-C6 fungal-type DNA-binding domain"/>
    <property type="match status" value="1"/>
</dbReference>
<evidence type="ECO:0000256" key="3">
    <source>
        <dbReference type="ARBA" id="ARBA00023163"/>
    </source>
</evidence>
<protein>
    <recommendedName>
        <fullName evidence="6">Zn(2)-C6 fungal-type domain-containing protein</fullName>
    </recommendedName>
</protein>
<dbReference type="CDD" id="cd00067">
    <property type="entry name" value="GAL4"/>
    <property type="match status" value="1"/>
</dbReference>
<dbReference type="GO" id="GO:0008270">
    <property type="term" value="F:zinc ion binding"/>
    <property type="evidence" value="ECO:0007669"/>
    <property type="project" value="InterPro"/>
</dbReference>
<dbReference type="InterPro" id="IPR036864">
    <property type="entry name" value="Zn2-C6_fun-type_DNA-bd_sf"/>
</dbReference>
<sequence length="651" mass="72299">ASQARPKRHVAARACDRCRTNRIKCDDNQPCKHCRTRGLECCKGRPSERTDRPTTLEYPLVTAAAAGAPSCFPCESVALSSTVMAGDIETLRSRVSELEAQLQKRNSIELPPSSLPSPPDSVDANGVAQRPGRRQWQGFWKAPAHGQQEQYYYGPTSLDFFVHRLGNHLESNKHQPQLSDALQIAASLDQVPPARGDHHQMQPFTRRQEENLLSLFWQSYHSIFPILDENELRTHYNALWAADSATRKPSVLVDIILALCMQYSTAAIASGAIMVDIEPSHSGWEGRSLFDRCQETLQNQIIEPSIPALQCYIYSTIYLVNASSFTMAHAALSSAANVAHALGINHEPPEDMSDSRRSLYRRLWWSLYHLDSLLGLTLGRPYTVHSAESTLDASEPDPSSAPISTSNAAFYEGVNWSSYHYQAIRLLATIRTVAVLLSSKCNEAMAANNSSSIYSNSTQLETIASFLRQSVISLQDWVNEVPSPLRLRRKENGEPFSAAKCQIEFDTFAPLWLQRQRVLLELLYHTTLQYLYRTFIQFPSADNGSESLGPAIATTSDTNAVSALNHAMATINIVHQTLTETDLLNSWHRAYQYLWEATLTVIGYTQARPLCPFTTAAHQTLVIAIQALDLLASNGITAAGIAAQLTRELNA</sequence>
<dbReference type="PANTHER" id="PTHR47424:SF12">
    <property type="entry name" value="TRANSCRIPTION FACTOR ASQA"/>
    <property type="match status" value="1"/>
</dbReference>
<dbReference type="SUPFAM" id="SSF57701">
    <property type="entry name" value="Zn2/Cys6 DNA-binding domain"/>
    <property type="match status" value="1"/>
</dbReference>
<dbReference type="EMBL" id="ML986627">
    <property type="protein sequence ID" value="KAF2263321.1"/>
    <property type="molecule type" value="Genomic_DNA"/>
</dbReference>
<dbReference type="GO" id="GO:0000981">
    <property type="term" value="F:DNA-binding transcription factor activity, RNA polymerase II-specific"/>
    <property type="evidence" value="ECO:0007669"/>
    <property type="project" value="InterPro"/>
</dbReference>
<evidence type="ECO:0000256" key="1">
    <source>
        <dbReference type="ARBA" id="ARBA00022723"/>
    </source>
</evidence>
<dbReference type="GO" id="GO:0000978">
    <property type="term" value="F:RNA polymerase II cis-regulatory region sequence-specific DNA binding"/>
    <property type="evidence" value="ECO:0007669"/>
    <property type="project" value="TreeGrafter"/>
</dbReference>
<evidence type="ECO:0000256" key="5">
    <source>
        <dbReference type="SAM" id="MobiDB-lite"/>
    </source>
</evidence>
<keyword evidence="3" id="KW-0804">Transcription</keyword>
<comment type="caution">
    <text evidence="7">The sequence shown here is derived from an EMBL/GenBank/DDBJ whole genome shotgun (WGS) entry which is preliminary data.</text>
</comment>
<dbReference type="InterPro" id="IPR001138">
    <property type="entry name" value="Zn2Cys6_DnaBD"/>
</dbReference>
<dbReference type="SMART" id="SM00066">
    <property type="entry name" value="GAL4"/>
    <property type="match status" value="1"/>
</dbReference>
<keyword evidence="4" id="KW-0539">Nucleus</keyword>
<dbReference type="OrthoDB" id="2283488at2759"/>
<reference evidence="8" key="1">
    <citation type="journal article" date="2020" name="Stud. Mycol.">
        <title>101 Dothideomycetes genomes: A test case for predicting lifestyles and emergence of pathogens.</title>
        <authorList>
            <person name="Haridas S."/>
            <person name="Albert R."/>
            <person name="Binder M."/>
            <person name="Bloem J."/>
            <person name="LaButti K."/>
            <person name="Salamov A."/>
            <person name="Andreopoulos B."/>
            <person name="Baker S."/>
            <person name="Barry K."/>
            <person name="Bills G."/>
            <person name="Bluhm B."/>
            <person name="Cannon C."/>
            <person name="Castanera R."/>
            <person name="Culley D."/>
            <person name="Daum C."/>
            <person name="Ezra D."/>
            <person name="Gonzalez J."/>
            <person name="Henrissat B."/>
            <person name="Kuo A."/>
            <person name="Liang C."/>
            <person name="Lipzen A."/>
            <person name="Lutzoni F."/>
            <person name="Magnuson J."/>
            <person name="Mondo S."/>
            <person name="Nolan M."/>
            <person name="Ohm R."/>
            <person name="Pangilinan J."/>
            <person name="Park H.-J."/>
            <person name="Ramirez L."/>
            <person name="Alfaro M."/>
            <person name="Sun H."/>
            <person name="Tritt A."/>
            <person name="Yoshinaga Y."/>
            <person name="Zwiers L.-H."/>
            <person name="Turgeon B."/>
            <person name="Goodwin S."/>
            <person name="Spatafora J."/>
            <person name="Crous P."/>
            <person name="Grigoriev I."/>
        </authorList>
    </citation>
    <scope>NUCLEOTIDE SEQUENCE [LARGE SCALE GENOMIC DNA]</scope>
    <source>
        <strain evidence="8">CBS 304.66</strain>
    </source>
</reference>
<keyword evidence="8" id="KW-1185">Reference proteome</keyword>
<name>A0A9P4N7Z2_9PLEO</name>
<dbReference type="PROSITE" id="PS50048">
    <property type="entry name" value="ZN2_CY6_FUNGAL_2"/>
    <property type="match status" value="1"/>
</dbReference>
<dbReference type="CDD" id="cd12148">
    <property type="entry name" value="fungal_TF_MHR"/>
    <property type="match status" value="1"/>
</dbReference>
<dbReference type="InterPro" id="IPR007219">
    <property type="entry name" value="XnlR_reg_dom"/>
</dbReference>
<dbReference type="PROSITE" id="PS00463">
    <property type="entry name" value="ZN2_CY6_FUNGAL_1"/>
    <property type="match status" value="1"/>
</dbReference>
<feature type="non-terminal residue" evidence="7">
    <location>
        <position position="651"/>
    </location>
</feature>
<evidence type="ECO:0000313" key="7">
    <source>
        <dbReference type="EMBL" id="KAF2263321.1"/>
    </source>
</evidence>
<dbReference type="SMART" id="SM00906">
    <property type="entry name" value="Fungal_trans"/>
    <property type="match status" value="1"/>
</dbReference>
<evidence type="ECO:0000256" key="4">
    <source>
        <dbReference type="ARBA" id="ARBA00023242"/>
    </source>
</evidence>
<dbReference type="PANTHER" id="PTHR47424">
    <property type="entry name" value="REGULATORY PROTEIN GAL4"/>
    <property type="match status" value="1"/>
</dbReference>
<evidence type="ECO:0000313" key="8">
    <source>
        <dbReference type="Proteomes" id="UP000800093"/>
    </source>
</evidence>
<evidence type="ECO:0000256" key="2">
    <source>
        <dbReference type="ARBA" id="ARBA00023015"/>
    </source>
</evidence>
<feature type="region of interest" description="Disordered" evidence="5">
    <location>
        <begin position="105"/>
        <end position="128"/>
    </location>
</feature>
<dbReference type="GO" id="GO:0006351">
    <property type="term" value="P:DNA-templated transcription"/>
    <property type="evidence" value="ECO:0007669"/>
    <property type="project" value="InterPro"/>
</dbReference>
<feature type="domain" description="Zn(2)-C6 fungal-type" evidence="6">
    <location>
        <begin position="14"/>
        <end position="41"/>
    </location>
</feature>
<gene>
    <name evidence="7" type="ORF">CC78DRAFT_431358</name>
</gene>
<dbReference type="Pfam" id="PF04082">
    <property type="entry name" value="Fungal_trans"/>
    <property type="match status" value="1"/>
</dbReference>
<organism evidence="7 8">
    <name type="scientific">Lojkania enalia</name>
    <dbReference type="NCBI Taxonomy" id="147567"/>
    <lineage>
        <taxon>Eukaryota</taxon>
        <taxon>Fungi</taxon>
        <taxon>Dikarya</taxon>
        <taxon>Ascomycota</taxon>
        <taxon>Pezizomycotina</taxon>
        <taxon>Dothideomycetes</taxon>
        <taxon>Pleosporomycetidae</taxon>
        <taxon>Pleosporales</taxon>
        <taxon>Pleosporales incertae sedis</taxon>
        <taxon>Lojkania</taxon>
    </lineage>
</organism>